<keyword evidence="3" id="KW-1185">Reference proteome</keyword>
<accession>A0A6L8VJP2</accession>
<gene>
    <name evidence="2" type="ORF">GS660_15880</name>
</gene>
<dbReference type="AlphaFoldDB" id="A0A6L8VJP2"/>
<comment type="caution">
    <text evidence="2">The sequence shown here is derived from an EMBL/GenBank/DDBJ whole genome shotgun (WGS) entry which is preliminary data.</text>
</comment>
<evidence type="ECO:0000256" key="1">
    <source>
        <dbReference type="SAM" id="MobiDB-lite"/>
    </source>
</evidence>
<dbReference type="RefSeq" id="WP_161347965.1">
    <property type="nucleotide sequence ID" value="NZ_BMGW01000011.1"/>
</dbReference>
<sequence>MPGWRRCSRAIRRCPRDRADGLLRLVPSLLERLPDERAPRLAAARSRGYHRPETLPDLLRGS</sequence>
<feature type="region of interest" description="Disordered" evidence="1">
    <location>
        <begin position="41"/>
        <end position="62"/>
    </location>
</feature>
<proteinExistence type="predicted"/>
<protein>
    <submittedName>
        <fullName evidence="2">Uncharacterized protein</fullName>
    </submittedName>
</protein>
<evidence type="ECO:0000313" key="3">
    <source>
        <dbReference type="Proteomes" id="UP000477083"/>
    </source>
</evidence>
<reference evidence="2 3" key="1">
    <citation type="submission" date="2020-01" db="EMBL/GenBank/DDBJ databases">
        <title>Frigidibacter albus SP32T (=CGMCC 1.13995T).</title>
        <authorList>
            <person name="Liao X."/>
        </authorList>
    </citation>
    <scope>NUCLEOTIDE SEQUENCE [LARGE SCALE GENOMIC DNA]</scope>
    <source>
        <strain evidence="2 3">SP32</strain>
    </source>
</reference>
<dbReference type="EMBL" id="WWNR01000011">
    <property type="protein sequence ID" value="MZQ90575.1"/>
    <property type="molecule type" value="Genomic_DNA"/>
</dbReference>
<dbReference type="Proteomes" id="UP000477083">
    <property type="component" value="Unassembled WGS sequence"/>
</dbReference>
<name>A0A6L8VJP2_9RHOB</name>
<organism evidence="2 3">
    <name type="scientific">Frigidibacter albus</name>
    <dbReference type="NCBI Taxonomy" id="1465486"/>
    <lineage>
        <taxon>Bacteria</taxon>
        <taxon>Pseudomonadati</taxon>
        <taxon>Pseudomonadota</taxon>
        <taxon>Alphaproteobacteria</taxon>
        <taxon>Rhodobacterales</taxon>
        <taxon>Paracoccaceae</taxon>
        <taxon>Frigidibacter</taxon>
    </lineage>
</organism>
<evidence type="ECO:0000313" key="2">
    <source>
        <dbReference type="EMBL" id="MZQ90575.1"/>
    </source>
</evidence>